<dbReference type="GO" id="GO:0007059">
    <property type="term" value="P:chromosome segregation"/>
    <property type="evidence" value="ECO:0007669"/>
    <property type="project" value="UniProtKB-UniRule"/>
</dbReference>
<keyword evidence="5 13" id="KW-0255">Endonuclease</keyword>
<evidence type="ECO:0000313" key="14">
    <source>
        <dbReference type="EMBL" id="KFB07546.1"/>
    </source>
</evidence>
<dbReference type="InterPro" id="IPR011335">
    <property type="entry name" value="Restrct_endonuc-II-like"/>
</dbReference>
<dbReference type="GO" id="GO:0006310">
    <property type="term" value="P:DNA recombination"/>
    <property type="evidence" value="ECO:0007669"/>
    <property type="project" value="UniProtKB-UniRule"/>
</dbReference>
<keyword evidence="4 13" id="KW-0479">Metal-binding</keyword>
<keyword evidence="10 13" id="KW-0234">DNA repair</keyword>
<dbReference type="AlphaFoldDB" id="A0A084U3L0"/>
<evidence type="ECO:0000256" key="7">
    <source>
        <dbReference type="ARBA" id="ARBA00022801"/>
    </source>
</evidence>
<keyword evidence="6 13" id="KW-0227">DNA damage</keyword>
<keyword evidence="8 13" id="KW-0460">Magnesium</keyword>
<evidence type="ECO:0000256" key="4">
    <source>
        <dbReference type="ARBA" id="ARBA00022723"/>
    </source>
</evidence>
<comment type="caution">
    <text evidence="13">Lacks conserved residue(s) required for the propagation of feature annotation.</text>
</comment>
<dbReference type="Gene3D" id="3.40.1350.10">
    <property type="match status" value="1"/>
</dbReference>
<keyword evidence="3 13" id="KW-0540">Nuclease</keyword>
<evidence type="ECO:0000256" key="6">
    <source>
        <dbReference type="ARBA" id="ARBA00022763"/>
    </source>
</evidence>
<proteinExistence type="inferred from homology"/>
<reference evidence="14 15" key="1">
    <citation type="journal article" date="2014" name="PLoS ONE">
        <title>Reduction of Hydrogen Peroxide Accumulation and Toxicity by a Catalase from Mycoplasma iowae.</title>
        <authorList>
            <person name="Pritchard R.E."/>
            <person name="Prassinos A.J."/>
            <person name="Osborne J.D."/>
            <person name="Raviv Z."/>
            <person name="Balish M.F."/>
        </authorList>
    </citation>
    <scope>NUCLEOTIDE SEQUENCE [LARGE SCALE GENOMIC DNA]</scope>
    <source>
        <strain evidence="14 15">DK-CPA</strain>
    </source>
</reference>
<evidence type="ECO:0000256" key="12">
    <source>
        <dbReference type="ARBA" id="ARBA00029523"/>
    </source>
</evidence>
<comment type="similarity">
    <text evidence="11 13">Belongs to the RecU family.</text>
</comment>
<evidence type="ECO:0000256" key="11">
    <source>
        <dbReference type="ARBA" id="ARBA00023447"/>
    </source>
</evidence>
<organism evidence="14 15">
    <name type="scientific">Malacoplasma iowae DK-CPA</name>
    <dbReference type="NCBI Taxonomy" id="1394179"/>
    <lineage>
        <taxon>Bacteria</taxon>
        <taxon>Bacillati</taxon>
        <taxon>Mycoplasmatota</taxon>
        <taxon>Mycoplasmoidales</taxon>
        <taxon>Mycoplasmoidaceae</taxon>
        <taxon>Malacoplasma</taxon>
    </lineage>
</organism>
<name>A0A084U3L0_MALIO</name>
<evidence type="ECO:0000256" key="9">
    <source>
        <dbReference type="ARBA" id="ARBA00023172"/>
    </source>
</evidence>
<evidence type="ECO:0000256" key="10">
    <source>
        <dbReference type="ARBA" id="ARBA00023204"/>
    </source>
</evidence>
<dbReference type="SUPFAM" id="SSF52980">
    <property type="entry name" value="Restriction endonuclease-like"/>
    <property type="match status" value="1"/>
</dbReference>
<feature type="binding site" evidence="13">
    <location>
        <position position="60"/>
    </location>
    <ligand>
        <name>Mg(2+)</name>
        <dbReference type="ChEBI" id="CHEBI:18420"/>
    </ligand>
</feature>
<dbReference type="GO" id="GO:0005737">
    <property type="term" value="C:cytoplasm"/>
    <property type="evidence" value="ECO:0007669"/>
    <property type="project" value="UniProtKB-SubCell"/>
</dbReference>
<dbReference type="EC" id="3.1.21.10" evidence="13"/>
<dbReference type="InterPro" id="IPR004612">
    <property type="entry name" value="Resolv_RecU"/>
</dbReference>
<sequence>MGANMLKNRGMYIEELINKTISYYEANNLCHIEKRNLPIKIISKKETKIEGHLNKKSFTDFFGIIDGKYVDFETKQTNGNNFSLNMIKDHQIKHIIRINNFGGISFIILHFFDLNKTYLLPSKLLENAYTKFSLYQSIPIEFFEKNAIEVELIFPGILDLISAIKKINVK</sequence>
<keyword evidence="9 13" id="KW-0233">DNA recombination</keyword>
<keyword evidence="7 13" id="KW-0378">Hydrolase</keyword>
<protein>
    <recommendedName>
        <fullName evidence="12 13">Holliday junction resolvase RecU</fullName>
        <ecNumber evidence="13">3.1.21.10</ecNumber>
    </recommendedName>
    <alternativeName>
        <fullName evidence="13">Recombination protein U homolog</fullName>
    </alternativeName>
</protein>
<evidence type="ECO:0000256" key="13">
    <source>
        <dbReference type="HAMAP-Rule" id="MF_00130"/>
    </source>
</evidence>
<dbReference type="InterPro" id="IPR011856">
    <property type="entry name" value="tRNA_endonuc-like_dom_sf"/>
</dbReference>
<keyword evidence="2 13" id="KW-0963">Cytoplasm</keyword>
<feature type="binding site" evidence="13">
    <location>
        <position position="73"/>
    </location>
    <ligand>
        <name>Mg(2+)</name>
        <dbReference type="ChEBI" id="CHEBI:18420"/>
    </ligand>
</feature>
<comment type="subcellular location">
    <subcellularLocation>
        <location evidence="1 13">Cytoplasm</location>
    </subcellularLocation>
</comment>
<gene>
    <name evidence="13 14" type="primary">recU</name>
    <name evidence="14" type="ORF">P271_388</name>
</gene>
<evidence type="ECO:0000256" key="5">
    <source>
        <dbReference type="ARBA" id="ARBA00022759"/>
    </source>
</evidence>
<accession>A0A084U3L0</accession>
<dbReference type="GO" id="GO:0000287">
    <property type="term" value="F:magnesium ion binding"/>
    <property type="evidence" value="ECO:0007669"/>
    <property type="project" value="UniProtKB-UniRule"/>
</dbReference>
<evidence type="ECO:0000256" key="1">
    <source>
        <dbReference type="ARBA" id="ARBA00004496"/>
    </source>
</evidence>
<comment type="caution">
    <text evidence="14">The sequence shown here is derived from an EMBL/GenBank/DDBJ whole genome shotgun (WGS) entry which is preliminary data.</text>
</comment>
<comment type="cofactor">
    <cofactor evidence="13">
        <name>Mg(2+)</name>
        <dbReference type="ChEBI" id="CHEBI:18420"/>
    </cofactor>
    <text evidence="13">Binds 1 Mg(2+) ion per subunit.</text>
</comment>
<dbReference type="CDD" id="cd22354">
    <property type="entry name" value="RecU-like"/>
    <property type="match status" value="1"/>
</dbReference>
<dbReference type="GO" id="GO:0008821">
    <property type="term" value="F:crossover junction DNA endonuclease activity"/>
    <property type="evidence" value="ECO:0007669"/>
    <property type="project" value="UniProtKB-EC"/>
</dbReference>
<evidence type="ECO:0000256" key="3">
    <source>
        <dbReference type="ARBA" id="ARBA00022722"/>
    </source>
</evidence>
<dbReference type="EMBL" id="AWQU01000079">
    <property type="protein sequence ID" value="KFB07546.1"/>
    <property type="molecule type" value="Genomic_DNA"/>
</dbReference>
<feature type="site" description="Transition state stabilizer" evidence="13">
    <location>
        <position position="75"/>
    </location>
</feature>
<dbReference type="GO" id="GO:0003676">
    <property type="term" value="F:nucleic acid binding"/>
    <property type="evidence" value="ECO:0007669"/>
    <property type="project" value="InterPro"/>
</dbReference>
<dbReference type="HAMAP" id="MF_00130">
    <property type="entry name" value="RecU"/>
    <property type="match status" value="1"/>
</dbReference>
<evidence type="ECO:0000256" key="8">
    <source>
        <dbReference type="ARBA" id="ARBA00022842"/>
    </source>
</evidence>
<evidence type="ECO:0000313" key="15">
    <source>
        <dbReference type="Proteomes" id="UP000028523"/>
    </source>
</evidence>
<dbReference type="GO" id="GO:0006281">
    <property type="term" value="P:DNA repair"/>
    <property type="evidence" value="ECO:0007669"/>
    <property type="project" value="UniProtKB-UniRule"/>
</dbReference>
<evidence type="ECO:0000256" key="2">
    <source>
        <dbReference type="ARBA" id="ARBA00022490"/>
    </source>
</evidence>
<comment type="catalytic activity">
    <reaction evidence="13">
        <text>Endonucleolytic cleavage at a junction such as a reciprocal single-stranded crossover between two homologous DNA duplexes (Holliday junction).</text>
        <dbReference type="EC" id="3.1.21.10"/>
    </reaction>
</comment>
<comment type="function">
    <text evidence="13">Endonuclease that resolves Holliday junction intermediates in genetic recombination. Cleaves mobile four-strand junctions by introducing symmetrical nicks in paired strands. Promotes annealing of linear ssDNA with homologous dsDNA. Required for DNA repair, homologous recombination and chromosome segregation.</text>
</comment>
<keyword evidence="15" id="KW-1185">Reference proteome</keyword>
<dbReference type="Pfam" id="PF03838">
    <property type="entry name" value="RecU"/>
    <property type="match status" value="1"/>
</dbReference>
<dbReference type="Proteomes" id="UP000028523">
    <property type="component" value="Unassembled WGS sequence"/>
</dbReference>
<feature type="binding site" evidence="13">
    <location>
        <position position="91"/>
    </location>
    <ligand>
        <name>Mg(2+)</name>
        <dbReference type="ChEBI" id="CHEBI:18420"/>
    </ligand>
</feature>